<sequence length="334" mass="35577">MIGYYIHHHGSGHRMRASSICAALDTPVTALSSAPIAPGAPFADSVSLARDDRGSSPENPTADDALHWAPVHDVGLRTRMSRIASWVDETHPSLLVVDVSVEVAGFVRLLGVPVVVIAMPGERTDPAHHLGYRLADHIVAAWPQAMYDPEWLREFAHKTTFVGGISRFDGRAPAGGPDSARPRILVLSGAGGTAATLADVRRCAHRHRGYRWQALGVPGAPWVNDPWPELCGADVVVSDAGQNSVAEIAAARRPAIVIAQPRPFGEQEATADALARGGLAVTVPQWPELNRWPALLDQALALGGEHWVRWQTAGAATRAAAVIDSLAKRAESVT</sequence>
<evidence type="ECO:0000313" key="4">
    <source>
        <dbReference type="Proteomes" id="UP000186108"/>
    </source>
</evidence>
<dbReference type="EMBL" id="CP009111">
    <property type="protein sequence ID" value="ANS28338.1"/>
    <property type="molecule type" value="Genomic_DNA"/>
</dbReference>
<accession>A0A1B1K706</accession>
<dbReference type="GO" id="GO:0016758">
    <property type="term" value="F:hexosyltransferase activity"/>
    <property type="evidence" value="ECO:0007669"/>
    <property type="project" value="InterPro"/>
</dbReference>
<feature type="domain" description="Glycosyl transferase family 28 C-terminal" evidence="2">
    <location>
        <begin position="233"/>
        <end position="285"/>
    </location>
</feature>
<dbReference type="Gene3D" id="3.40.50.2000">
    <property type="entry name" value="Glycogen Phosphorylase B"/>
    <property type="match status" value="1"/>
</dbReference>
<dbReference type="AlphaFoldDB" id="A0A1B1K706"/>
<name>A0A1B1K706_RHOOP</name>
<dbReference type="RefSeq" id="WP_065491175.1">
    <property type="nucleotide sequence ID" value="NZ_CP009111.1"/>
</dbReference>
<dbReference type="Proteomes" id="UP000186108">
    <property type="component" value="Chromosome"/>
</dbReference>
<dbReference type="Pfam" id="PF04101">
    <property type="entry name" value="Glyco_tran_28_C"/>
    <property type="match status" value="1"/>
</dbReference>
<gene>
    <name evidence="3" type="ORF">R1CP_18270</name>
</gene>
<dbReference type="PANTHER" id="PTHR21015">
    <property type="entry name" value="UDP-N-ACETYLGLUCOSAMINE--N-ACETYLMURAMYL-(PENTAPEPTIDE) PYROPHOSPHORYL-UNDECAPRENOL N-ACETYLGLUCOSAMINE TRANSFERASE 1"/>
    <property type="match status" value="1"/>
</dbReference>
<evidence type="ECO:0000259" key="2">
    <source>
        <dbReference type="Pfam" id="PF04101"/>
    </source>
</evidence>
<protein>
    <recommendedName>
        <fullName evidence="2">Glycosyl transferase family 28 C-terminal domain-containing protein</fullName>
    </recommendedName>
</protein>
<dbReference type="PATRIC" id="fig|37919.13.peg.3795"/>
<reference evidence="3 4" key="1">
    <citation type="submission" date="2014-07" db="EMBL/GenBank/DDBJ databases">
        <authorList>
            <person name="Zhang J.E."/>
            <person name="Yang H."/>
            <person name="Guo J."/>
            <person name="Deng Z."/>
            <person name="Luo H."/>
            <person name="Luo M."/>
            <person name="Zhao B."/>
        </authorList>
    </citation>
    <scope>NUCLEOTIDE SEQUENCE [LARGE SCALE GENOMIC DNA]</scope>
    <source>
        <strain evidence="3 4">1CP</strain>
    </source>
</reference>
<proteinExistence type="predicted"/>
<dbReference type="InterPro" id="IPR007235">
    <property type="entry name" value="Glyco_trans_28_C"/>
</dbReference>
<dbReference type="PANTHER" id="PTHR21015:SF22">
    <property type="entry name" value="GLYCOSYLTRANSFERASE"/>
    <property type="match status" value="1"/>
</dbReference>
<evidence type="ECO:0000256" key="1">
    <source>
        <dbReference type="ARBA" id="ARBA00022679"/>
    </source>
</evidence>
<evidence type="ECO:0000313" key="3">
    <source>
        <dbReference type="EMBL" id="ANS28338.1"/>
    </source>
</evidence>
<dbReference type="SUPFAM" id="SSF53756">
    <property type="entry name" value="UDP-Glycosyltransferase/glycogen phosphorylase"/>
    <property type="match status" value="1"/>
</dbReference>
<organism evidence="3 4">
    <name type="scientific">Rhodococcus opacus</name>
    <name type="common">Nocardia opaca</name>
    <dbReference type="NCBI Taxonomy" id="37919"/>
    <lineage>
        <taxon>Bacteria</taxon>
        <taxon>Bacillati</taxon>
        <taxon>Actinomycetota</taxon>
        <taxon>Actinomycetes</taxon>
        <taxon>Mycobacteriales</taxon>
        <taxon>Nocardiaceae</taxon>
        <taxon>Rhodococcus</taxon>
    </lineage>
</organism>
<keyword evidence="1" id="KW-0808">Transferase</keyword>